<name>A0ABM9L983_9MYCO</name>
<evidence type="ECO:0000256" key="9">
    <source>
        <dbReference type="ARBA" id="ARBA00049360"/>
    </source>
</evidence>
<keyword evidence="2" id="KW-1003">Cell membrane</keyword>
<dbReference type="SFLD" id="SFLDF00027">
    <property type="entry name" value="p-type_atpase"/>
    <property type="match status" value="1"/>
</dbReference>
<evidence type="ECO:0000256" key="2">
    <source>
        <dbReference type="ARBA" id="ARBA00022475"/>
    </source>
</evidence>
<dbReference type="PRINTS" id="PR00119">
    <property type="entry name" value="CATATPASE"/>
</dbReference>
<dbReference type="InterPro" id="IPR044492">
    <property type="entry name" value="P_typ_ATPase_HD_dom"/>
</dbReference>
<dbReference type="Pfam" id="PF00122">
    <property type="entry name" value="E1-E2_ATPase"/>
    <property type="match status" value="1"/>
</dbReference>
<dbReference type="InterPro" id="IPR006068">
    <property type="entry name" value="ATPase_P-typ_cation-transptr_C"/>
</dbReference>
<evidence type="ECO:0000259" key="11">
    <source>
        <dbReference type="Pfam" id="PF00122"/>
    </source>
</evidence>
<keyword evidence="6" id="KW-1278">Translocase</keyword>
<dbReference type="SUPFAM" id="SSF56784">
    <property type="entry name" value="HAD-like"/>
    <property type="match status" value="1"/>
</dbReference>
<evidence type="ECO:0000256" key="10">
    <source>
        <dbReference type="SAM" id="MobiDB-lite"/>
    </source>
</evidence>
<evidence type="ECO:0000259" key="12">
    <source>
        <dbReference type="Pfam" id="PF00689"/>
    </source>
</evidence>
<keyword evidence="3" id="KW-0812">Transmembrane</keyword>
<comment type="subcellular location">
    <subcellularLocation>
        <location evidence="1">Cell membrane</location>
        <topology evidence="1">Multi-pass membrane protein</topology>
    </subcellularLocation>
</comment>
<organism evidence="13 14">
    <name type="scientific">[Mycobacterium] kokjensenii</name>
    <dbReference type="NCBI Taxonomy" id="3064287"/>
    <lineage>
        <taxon>Bacteria</taxon>
        <taxon>Bacillati</taxon>
        <taxon>Actinomycetota</taxon>
        <taxon>Actinomycetes</taxon>
        <taxon>Mycobacteriales</taxon>
        <taxon>Mycobacteriaceae</taxon>
        <taxon>Mycolicibacter</taxon>
    </lineage>
</organism>
<comment type="catalytic activity">
    <reaction evidence="9">
        <text>ATP + H2O = ADP + phosphate + H(+)</text>
        <dbReference type="Rhea" id="RHEA:13065"/>
        <dbReference type="ChEBI" id="CHEBI:15377"/>
        <dbReference type="ChEBI" id="CHEBI:15378"/>
        <dbReference type="ChEBI" id="CHEBI:30616"/>
        <dbReference type="ChEBI" id="CHEBI:43474"/>
        <dbReference type="ChEBI" id="CHEBI:456216"/>
    </reaction>
</comment>
<dbReference type="SFLD" id="SFLDS00003">
    <property type="entry name" value="Haloacid_Dehalogenase"/>
    <property type="match status" value="1"/>
</dbReference>
<evidence type="ECO:0000313" key="13">
    <source>
        <dbReference type="EMBL" id="CAJ1495079.1"/>
    </source>
</evidence>
<gene>
    <name evidence="13" type="ORF">MU0083_001024</name>
</gene>
<sequence length="1347" mass="139954">MPPAMPVLADDLFPATDELYEADEDPDSPPPLGDHDVVTEGRPIRSTHEPGDGLLAVSSAAMAGITAVGMGIALAGRVLRIPRLPAGIQGAVVALDHQPKVRRLLEERIGKRATDTALGLASTAANALAAAPSMVAIDLAINTFKAAETRAETRARSRREPQLARLTGRPHALPAPRTEPRPAGPVEQHLLRGSWIQAIGAAVTGVVSRDVNLAGTAALVAVPKAVRSTRESFAATLVRGLADNDEALQLHPDSVRQLDRVDVVILDPRVLRTDSLRLVRLSGGGEKDLAAWERAQAMLADADLRPGWHPVPGRGRSGTEALFAPAPHPLAAATLAETQRADVQTVTVEDTAGLGELRPAFDEIVAAGRGSVDGALFDAVRRYQRDGHTVAVVSSTATQALSAADLGIGMLPASHDQAQPWGADLIVDDLAGVWRVLHAVPAAKAAAKRGVELSIGATAMGSLMLIPTVSGRGPEAVVVGAASGLWSGYSLARSVLNAPLPRPVPVDEWHAMSVEQVRAALARSADDADATHPADAGQRHLIFQFVDAVRDELSDPLTAVLGLGATATAILGSPIDAAMVCSVLVSNAVLAAGQRLSTELRLNRLLAEQIPPAWKVTIRPDGTRERVQVCPEQLRRGDLIEVRADDVVPADARLIEQEKLEVDEASLTGESLPVTKQVDATPGAEVAERRCMLFAGTTVAAGTGLALVTAVGPDTQVRRAADLVTSRHTDIGLGHQLGAITTRIWPLSMVAGGLVGALGMLRGTALHPAAADGVSVAVAAVPEGMPVVATLSQQASASRLTESGVLVRVPRAVEALGRVDVVCFDKTGTLSENRLQVTEVRTAGRHSRAELLRCAAQATPPAKDHGHPDATDAAIAAAAGSVPDAVDIHLPFRSGRPFAASVCGAELTVKGAPEVLLAACGDVPGDLYDVVEQLADDGLRVLAVARRDLDEDHLRLLAADPDDPDAQLAAMTKLCGDGLSLLGFVGIADTPRTGSAGLLAELHRRDVPVRMITGDHPTTGRAIARKLGLPVTTEQVITGSEWESLSGKDQERAVAEKVVFARMSPANKVQVVQALERSGKVSAMVGDGANDAAAIRAATVGIGIVAQGSDAAHTAADVVLLDGRIEMLLDALNEGSQLWQRVQAAVAVLLGGNASGALFALLGTALTGRAPLNTRQLQLVNVVIDAFPATALAISKPRRPIPFSGRGPDEKALMRAVALRAGTTTSATVAAWFMARLTGFPRRAATVALVAFVTTQLSQTLLESRSPLVAATAGCSFAALAVLISTPGVSQFLGCTPLGPIGWSQALGSAAVATTASAIAPRFLSRLHSRLDVDRQLVVPGLASDHV</sequence>
<dbReference type="PANTHER" id="PTHR24093:SF513">
    <property type="entry name" value="CATION-TRANSPORTING ATPASE I-RELATED"/>
    <property type="match status" value="1"/>
</dbReference>
<dbReference type="SUPFAM" id="SSF81665">
    <property type="entry name" value="Calcium ATPase, transmembrane domain M"/>
    <property type="match status" value="1"/>
</dbReference>
<keyword evidence="8" id="KW-0472">Membrane</keyword>
<dbReference type="InterPro" id="IPR036412">
    <property type="entry name" value="HAD-like_sf"/>
</dbReference>
<dbReference type="Pfam" id="PF00702">
    <property type="entry name" value="Hydrolase"/>
    <property type="match status" value="1"/>
</dbReference>
<evidence type="ECO:0000256" key="6">
    <source>
        <dbReference type="ARBA" id="ARBA00022967"/>
    </source>
</evidence>
<evidence type="ECO:0000256" key="5">
    <source>
        <dbReference type="ARBA" id="ARBA00022842"/>
    </source>
</evidence>
<dbReference type="SUPFAM" id="SSF81653">
    <property type="entry name" value="Calcium ATPase, transduction domain A"/>
    <property type="match status" value="1"/>
</dbReference>
<feature type="region of interest" description="Disordered" evidence="10">
    <location>
        <begin position="151"/>
        <end position="184"/>
    </location>
</feature>
<evidence type="ECO:0000256" key="8">
    <source>
        <dbReference type="ARBA" id="ARBA00023136"/>
    </source>
</evidence>
<dbReference type="Gene3D" id="3.40.1110.10">
    <property type="entry name" value="Calcium-transporting ATPase, cytoplasmic domain N"/>
    <property type="match status" value="2"/>
</dbReference>
<evidence type="ECO:0000256" key="1">
    <source>
        <dbReference type="ARBA" id="ARBA00004651"/>
    </source>
</evidence>
<dbReference type="InterPro" id="IPR001757">
    <property type="entry name" value="P_typ_ATPase"/>
</dbReference>
<dbReference type="SUPFAM" id="SSF81660">
    <property type="entry name" value="Metal cation-transporting ATPase, ATP-binding domain N"/>
    <property type="match status" value="1"/>
</dbReference>
<dbReference type="SFLD" id="SFLDG00002">
    <property type="entry name" value="C1.7:_P-type_atpase_like"/>
    <property type="match status" value="1"/>
</dbReference>
<dbReference type="PANTHER" id="PTHR24093">
    <property type="entry name" value="CATION TRANSPORTING ATPASE"/>
    <property type="match status" value="1"/>
</dbReference>
<evidence type="ECO:0000313" key="14">
    <source>
        <dbReference type="Proteomes" id="UP001190336"/>
    </source>
</evidence>
<dbReference type="InterPro" id="IPR008250">
    <property type="entry name" value="ATPase_P-typ_transduc_dom_A_sf"/>
</dbReference>
<dbReference type="EMBL" id="OY726394">
    <property type="protein sequence ID" value="CAJ1495079.1"/>
    <property type="molecule type" value="Genomic_DNA"/>
</dbReference>
<feature type="domain" description="P-type ATPase A" evidence="11">
    <location>
        <begin position="616"/>
        <end position="724"/>
    </location>
</feature>
<accession>A0ABM9L983</accession>
<reference evidence="13 14" key="1">
    <citation type="submission" date="2023-08" db="EMBL/GenBank/DDBJ databases">
        <authorList>
            <person name="Folkvardsen B D."/>
            <person name="Norman A."/>
        </authorList>
    </citation>
    <scope>NUCLEOTIDE SEQUENCE [LARGE SCALE GENOMIC DNA]</scope>
    <source>
        <strain evidence="13 14">Mu0083</strain>
    </source>
</reference>
<dbReference type="Gene3D" id="2.70.150.10">
    <property type="entry name" value="Calcium-transporting ATPase, cytoplasmic transduction domain A"/>
    <property type="match status" value="1"/>
</dbReference>
<feature type="domain" description="Cation-transporting P-type ATPase C-terminal" evidence="12">
    <location>
        <begin position="1170"/>
        <end position="1319"/>
    </location>
</feature>
<feature type="compositionally biased region" description="Basic and acidic residues" evidence="10">
    <location>
        <begin position="151"/>
        <end position="162"/>
    </location>
</feature>
<keyword evidence="4" id="KW-0479">Metal-binding</keyword>
<dbReference type="Gene3D" id="1.20.1110.10">
    <property type="entry name" value="Calcium-transporting ATPase, transmembrane domain"/>
    <property type="match status" value="2"/>
</dbReference>
<evidence type="ECO:0000256" key="7">
    <source>
        <dbReference type="ARBA" id="ARBA00022989"/>
    </source>
</evidence>
<keyword evidence="7" id="KW-1133">Transmembrane helix</keyword>
<keyword evidence="14" id="KW-1185">Reference proteome</keyword>
<evidence type="ECO:0000256" key="4">
    <source>
        <dbReference type="ARBA" id="ARBA00022723"/>
    </source>
</evidence>
<proteinExistence type="predicted"/>
<dbReference type="NCBIfam" id="TIGR01494">
    <property type="entry name" value="ATPase_P-type"/>
    <property type="match status" value="2"/>
</dbReference>
<protein>
    <submittedName>
        <fullName evidence="13">Cation-translocating P-type ATPase</fullName>
    </submittedName>
</protein>
<dbReference type="InterPro" id="IPR023299">
    <property type="entry name" value="ATPase_P-typ_cyto_dom_N"/>
</dbReference>
<keyword evidence="5" id="KW-0460">Magnesium</keyword>
<dbReference type="Pfam" id="PF00689">
    <property type="entry name" value="Cation_ATPase_C"/>
    <property type="match status" value="1"/>
</dbReference>
<dbReference type="InterPro" id="IPR023298">
    <property type="entry name" value="ATPase_P-typ_TM_dom_sf"/>
</dbReference>
<dbReference type="InterPro" id="IPR059000">
    <property type="entry name" value="ATPase_P-type_domA"/>
</dbReference>
<dbReference type="Proteomes" id="UP001190336">
    <property type="component" value="Chromosome"/>
</dbReference>
<dbReference type="RefSeq" id="WP_308475968.1">
    <property type="nucleotide sequence ID" value="NZ_OY726394.1"/>
</dbReference>
<feature type="region of interest" description="Disordered" evidence="10">
    <location>
        <begin position="20"/>
        <end position="50"/>
    </location>
</feature>
<dbReference type="Gene3D" id="3.40.50.1000">
    <property type="entry name" value="HAD superfamily/HAD-like"/>
    <property type="match status" value="2"/>
</dbReference>
<evidence type="ECO:0000256" key="3">
    <source>
        <dbReference type="ARBA" id="ARBA00022692"/>
    </source>
</evidence>
<feature type="compositionally biased region" description="Basic and acidic residues" evidence="10">
    <location>
        <begin position="33"/>
        <end position="50"/>
    </location>
</feature>
<dbReference type="InterPro" id="IPR023214">
    <property type="entry name" value="HAD_sf"/>
</dbReference>